<dbReference type="Pfam" id="PF03886">
    <property type="entry name" value="ABC_trans_aux"/>
    <property type="match status" value="1"/>
</dbReference>
<evidence type="ECO:0000259" key="1">
    <source>
        <dbReference type="Pfam" id="PF03886"/>
    </source>
</evidence>
<dbReference type="Gene3D" id="3.40.50.10610">
    <property type="entry name" value="ABC-type transport auxiliary lipoprotein component"/>
    <property type="match status" value="1"/>
</dbReference>
<dbReference type="PROSITE" id="PS51257">
    <property type="entry name" value="PROKAR_LIPOPROTEIN"/>
    <property type="match status" value="1"/>
</dbReference>
<evidence type="ECO:0000313" key="3">
    <source>
        <dbReference type="Proteomes" id="UP000054978"/>
    </source>
</evidence>
<keyword evidence="3" id="KW-1185">Reference proteome</keyword>
<dbReference type="STRING" id="1777144.AWB83_01947"/>
<dbReference type="OrthoDB" id="1494661at2"/>
<dbReference type="AlphaFoldDB" id="A0A158AJP9"/>
<reference evidence="2" key="1">
    <citation type="submission" date="2016-01" db="EMBL/GenBank/DDBJ databases">
        <authorList>
            <person name="Peeters C."/>
        </authorList>
    </citation>
    <scope>NUCLEOTIDE SEQUENCE [LARGE SCALE GENOMIC DNA]</scope>
    <source>
        <strain evidence="2">LMG 29326</strain>
    </source>
</reference>
<sequence length="247" mass="26192">MRSIRSRAVRTVVRAIGAIGLATLTACTSPPTRFYTLGTAPQPAIANGTASPSFPIDVRPVKVPVAVARSQLVVQVNPSQVKVLEDDRWASSLQDEIRYALIAGVSQRAGAPGSSGAKAVVRDEDVSDYQVAVDVQRFESWPDSHMLVDAVWNVRRSPDIETLICRSVVSEPVSGGYQAIVDGHRHAIGIIATQIAMMVRALAASERHSRLRPAGASGHAGKPTVSCTHVADGARTAADGALPRFVE</sequence>
<feature type="domain" description="ABC-type transport auxiliary lipoprotein component" evidence="1">
    <location>
        <begin position="35"/>
        <end position="196"/>
    </location>
</feature>
<evidence type="ECO:0000313" key="2">
    <source>
        <dbReference type="EMBL" id="SAK58012.1"/>
    </source>
</evidence>
<dbReference type="SUPFAM" id="SSF159594">
    <property type="entry name" value="XCC0632-like"/>
    <property type="match status" value="1"/>
</dbReference>
<accession>A0A158AJP9</accession>
<organism evidence="2 3">
    <name type="scientific">Caballeronia ptereochthonis</name>
    <dbReference type="NCBI Taxonomy" id="1777144"/>
    <lineage>
        <taxon>Bacteria</taxon>
        <taxon>Pseudomonadati</taxon>
        <taxon>Pseudomonadota</taxon>
        <taxon>Betaproteobacteria</taxon>
        <taxon>Burkholderiales</taxon>
        <taxon>Burkholderiaceae</taxon>
        <taxon>Caballeronia</taxon>
    </lineage>
</organism>
<protein>
    <submittedName>
        <fullName evidence="2">Lipoprotein</fullName>
    </submittedName>
</protein>
<comment type="caution">
    <text evidence="2">The sequence shown here is derived from an EMBL/GenBank/DDBJ whole genome shotgun (WGS) entry which is preliminary data.</text>
</comment>
<keyword evidence="2" id="KW-0449">Lipoprotein</keyword>
<dbReference type="RefSeq" id="WP_087044694.1">
    <property type="nucleotide sequence ID" value="NZ_FCOB02000007.1"/>
</dbReference>
<proteinExistence type="predicted"/>
<dbReference type="InterPro" id="IPR005586">
    <property type="entry name" value="ABC_trans_aux"/>
</dbReference>
<name>A0A158AJP9_9BURK</name>
<dbReference type="Proteomes" id="UP000054978">
    <property type="component" value="Unassembled WGS sequence"/>
</dbReference>
<dbReference type="EMBL" id="FCOB02000007">
    <property type="protein sequence ID" value="SAK58012.1"/>
    <property type="molecule type" value="Genomic_DNA"/>
</dbReference>
<gene>
    <name evidence="2" type="ORF">AWB83_01947</name>
</gene>